<feature type="chain" id="PRO_5045434798" evidence="4">
    <location>
        <begin position="29"/>
        <end position="261"/>
    </location>
</feature>
<sequence length="261" mass="27793">MSVNKYWSGLKLMASGMVVVAASFTCVAQEKVTVFAAASLTNALTEVGQKFDQQNDTQTVFSFASSSTLARQIAQGAPAQVYLSANQKWMDYLIDNDAVNAESKVTLLKNSLVLIAPSSANSAPINIDAKWPLVQSLQGGRLAVGDPDHVPAGRYAKQALSYLHLWSQAEPLLARANSVRGALALVERAEAPLGIVYATDASQSDAVALVGTFPADSHKPIEYPLALVDKQPSAGANAFYHYLQSPAAKAIFSQYGFKVAQ</sequence>
<evidence type="ECO:0000256" key="2">
    <source>
        <dbReference type="ARBA" id="ARBA00022723"/>
    </source>
</evidence>
<proteinExistence type="inferred from homology"/>
<keyword evidence="6" id="KW-1185">Reference proteome</keyword>
<organism evidence="5 6">
    <name type="scientific">Shewanella algidipiscicola</name>
    <dbReference type="NCBI Taxonomy" id="614070"/>
    <lineage>
        <taxon>Bacteria</taxon>
        <taxon>Pseudomonadati</taxon>
        <taxon>Pseudomonadota</taxon>
        <taxon>Gammaproteobacteria</taxon>
        <taxon>Alteromonadales</taxon>
        <taxon>Shewanellaceae</taxon>
        <taxon>Shewanella</taxon>
    </lineage>
</organism>
<feature type="signal peptide" evidence="4">
    <location>
        <begin position="1"/>
        <end position="28"/>
    </location>
</feature>
<comment type="similarity">
    <text evidence="1">Belongs to the bacterial solute-binding protein ModA family.</text>
</comment>
<dbReference type="Proteomes" id="UP000761574">
    <property type="component" value="Unassembled WGS sequence"/>
</dbReference>
<dbReference type="PANTHER" id="PTHR30632">
    <property type="entry name" value="MOLYBDATE-BINDING PERIPLASMIC PROTEIN"/>
    <property type="match status" value="1"/>
</dbReference>
<evidence type="ECO:0000256" key="1">
    <source>
        <dbReference type="ARBA" id="ARBA00009175"/>
    </source>
</evidence>
<dbReference type="SUPFAM" id="SSF53850">
    <property type="entry name" value="Periplasmic binding protein-like II"/>
    <property type="match status" value="1"/>
</dbReference>
<keyword evidence="3 4" id="KW-0732">Signal</keyword>
<keyword evidence="2" id="KW-0479">Metal-binding</keyword>
<accession>A0ABQ4P2K1</accession>
<dbReference type="Pfam" id="PF13531">
    <property type="entry name" value="SBP_bac_11"/>
    <property type="match status" value="1"/>
</dbReference>
<name>A0ABQ4P2K1_9GAMM</name>
<protein>
    <submittedName>
        <fullName evidence="5">Molybdate ABC transporter substrate-binding protein</fullName>
    </submittedName>
</protein>
<comment type="caution">
    <text evidence="5">The sequence shown here is derived from an EMBL/GenBank/DDBJ whole genome shotgun (WGS) entry which is preliminary data.</text>
</comment>
<gene>
    <name evidence="5" type="primary">modA_1</name>
    <name evidence="5" type="ORF">TUM4630_01090</name>
</gene>
<evidence type="ECO:0000313" key="6">
    <source>
        <dbReference type="Proteomes" id="UP000761574"/>
    </source>
</evidence>
<dbReference type="NCBIfam" id="TIGR01256">
    <property type="entry name" value="modA"/>
    <property type="match status" value="1"/>
</dbReference>
<evidence type="ECO:0000256" key="4">
    <source>
        <dbReference type="SAM" id="SignalP"/>
    </source>
</evidence>
<dbReference type="PANTHER" id="PTHR30632:SF17">
    <property type="entry name" value="MOLYBDATE-BINDING PROTEIN MODA"/>
    <property type="match status" value="1"/>
</dbReference>
<dbReference type="CDD" id="cd13536">
    <property type="entry name" value="PBP2_EcModA"/>
    <property type="match status" value="1"/>
</dbReference>
<dbReference type="InterPro" id="IPR005950">
    <property type="entry name" value="ModA"/>
</dbReference>
<dbReference type="Gene3D" id="3.40.190.10">
    <property type="entry name" value="Periplasmic binding protein-like II"/>
    <property type="match status" value="2"/>
</dbReference>
<evidence type="ECO:0000256" key="3">
    <source>
        <dbReference type="ARBA" id="ARBA00022729"/>
    </source>
</evidence>
<dbReference type="NCBIfam" id="NF007958">
    <property type="entry name" value="PRK10677.1"/>
    <property type="match status" value="1"/>
</dbReference>
<dbReference type="EMBL" id="BPFB01000001">
    <property type="protein sequence ID" value="GIU41740.1"/>
    <property type="molecule type" value="Genomic_DNA"/>
</dbReference>
<evidence type="ECO:0000313" key="5">
    <source>
        <dbReference type="EMBL" id="GIU41740.1"/>
    </source>
</evidence>
<dbReference type="PIRSF" id="PIRSF004846">
    <property type="entry name" value="ModA"/>
    <property type="match status" value="1"/>
</dbReference>
<reference evidence="5 6" key="1">
    <citation type="submission" date="2021-05" db="EMBL/GenBank/DDBJ databases">
        <title>Molecular characterization for Shewanella algae harboring chromosomal blaOXA-55-like strains isolated from clinical and environment sample.</title>
        <authorList>
            <person name="Ohama Y."/>
            <person name="Aoki K."/>
            <person name="Harada S."/>
            <person name="Moriya K."/>
            <person name="Ishii Y."/>
            <person name="Tateda K."/>
        </authorList>
    </citation>
    <scope>NUCLEOTIDE SEQUENCE [LARGE SCALE GENOMIC DNA]</scope>
    <source>
        <strain evidence="5 6">LMG 23746</strain>
    </source>
</reference>
<dbReference type="InterPro" id="IPR050682">
    <property type="entry name" value="ModA/WtpA"/>
</dbReference>